<keyword evidence="5" id="KW-1185">Reference proteome</keyword>
<dbReference type="InterPro" id="IPR020084">
    <property type="entry name" value="NUDIX_hydrolase_CS"/>
</dbReference>
<dbReference type="Proteomes" id="UP000274920">
    <property type="component" value="Unassembled WGS sequence"/>
</dbReference>
<dbReference type="PROSITE" id="PS51462">
    <property type="entry name" value="NUDIX"/>
    <property type="match status" value="1"/>
</dbReference>
<accession>A0A3R8KYU2</accession>
<keyword evidence="2" id="KW-0378">Hydrolase</keyword>
<name>A0A3R8KYU2_9FIRM</name>
<dbReference type="RefSeq" id="WP_125129864.1">
    <property type="nucleotide sequence ID" value="NZ_RHJS01000002.1"/>
</dbReference>
<evidence type="ECO:0000259" key="3">
    <source>
        <dbReference type="PROSITE" id="PS51462"/>
    </source>
</evidence>
<evidence type="ECO:0000313" key="4">
    <source>
        <dbReference type="EMBL" id="RRK34754.1"/>
    </source>
</evidence>
<feature type="domain" description="Nudix hydrolase" evidence="3">
    <location>
        <begin position="9"/>
        <end position="142"/>
    </location>
</feature>
<dbReference type="SUPFAM" id="SSF55811">
    <property type="entry name" value="Nudix"/>
    <property type="match status" value="1"/>
</dbReference>
<dbReference type="GO" id="GO:0016787">
    <property type="term" value="F:hydrolase activity"/>
    <property type="evidence" value="ECO:0007669"/>
    <property type="project" value="UniProtKB-KW"/>
</dbReference>
<reference evidence="4" key="1">
    <citation type="submission" date="2018-10" db="EMBL/GenBank/DDBJ databases">
        <title>Schaedlerella arabinophila gen. nov. sp. nov., isolated from the mouse intestinal tract and comparative analysis with the genome of the closely related altered Schaedler flora strain ASF502.</title>
        <authorList>
            <person name="Miyake S."/>
            <person name="Soh M."/>
            <person name="Seedorf H."/>
        </authorList>
    </citation>
    <scope>NUCLEOTIDE SEQUENCE [LARGE SCALE GENOMIC DNA]</scope>
    <source>
        <strain evidence="4">DSM 106076</strain>
    </source>
</reference>
<dbReference type="CDD" id="cd04665">
    <property type="entry name" value="NUDIX_RppH"/>
    <property type="match status" value="1"/>
</dbReference>
<dbReference type="PANTHER" id="PTHR43736:SF1">
    <property type="entry name" value="DIHYDRONEOPTERIN TRIPHOSPHATE DIPHOSPHATASE"/>
    <property type="match status" value="1"/>
</dbReference>
<evidence type="ECO:0000256" key="2">
    <source>
        <dbReference type="ARBA" id="ARBA00022801"/>
    </source>
</evidence>
<dbReference type="InterPro" id="IPR014078">
    <property type="entry name" value="Nudix_YtkD"/>
</dbReference>
<evidence type="ECO:0000313" key="5">
    <source>
        <dbReference type="Proteomes" id="UP000274920"/>
    </source>
</evidence>
<sequence>MVNFYDEAEEHLLKFAVIFAETEGKYVFCKHKQRNTWEIPGGHREPGEDILDTAKRELYEETGAVDFDIKPICVYSVAEEGLSGSKETFGMLYYAEIRKFEKELHSGIEKIQITDQLPDEWTYPEIQPVLIKEAKKRGYRKS</sequence>
<organism evidence="4 5">
    <name type="scientific">Schaedlerella arabinosiphila</name>
    <dbReference type="NCBI Taxonomy" id="2044587"/>
    <lineage>
        <taxon>Bacteria</taxon>
        <taxon>Bacillati</taxon>
        <taxon>Bacillota</taxon>
        <taxon>Clostridia</taxon>
        <taxon>Lachnospirales</taxon>
        <taxon>Lachnospiraceae</taxon>
        <taxon>Schaedlerella</taxon>
    </lineage>
</organism>
<dbReference type="PROSITE" id="PS00893">
    <property type="entry name" value="NUDIX_BOX"/>
    <property type="match status" value="1"/>
</dbReference>
<dbReference type="InterPro" id="IPR015797">
    <property type="entry name" value="NUDIX_hydrolase-like_dom_sf"/>
</dbReference>
<gene>
    <name evidence="4" type="ORF">EBB54_28005</name>
</gene>
<evidence type="ECO:0000256" key="1">
    <source>
        <dbReference type="ARBA" id="ARBA00005582"/>
    </source>
</evidence>
<proteinExistence type="inferred from homology"/>
<comment type="similarity">
    <text evidence="1">Belongs to the Nudix hydrolase family.</text>
</comment>
<dbReference type="PANTHER" id="PTHR43736">
    <property type="entry name" value="ADP-RIBOSE PYROPHOSPHATASE"/>
    <property type="match status" value="1"/>
</dbReference>
<protein>
    <submittedName>
        <fullName evidence="4">NUDIX domain-containing protein</fullName>
    </submittedName>
</protein>
<dbReference type="AlphaFoldDB" id="A0A3R8KYU2"/>
<comment type="caution">
    <text evidence="4">The sequence shown here is derived from an EMBL/GenBank/DDBJ whole genome shotgun (WGS) entry which is preliminary data.</text>
</comment>
<dbReference type="Gene3D" id="3.90.79.10">
    <property type="entry name" value="Nucleoside Triphosphate Pyrophosphohydrolase"/>
    <property type="match status" value="1"/>
</dbReference>
<dbReference type="InterPro" id="IPR000086">
    <property type="entry name" value="NUDIX_hydrolase_dom"/>
</dbReference>
<dbReference type="Pfam" id="PF00293">
    <property type="entry name" value="NUDIX"/>
    <property type="match status" value="1"/>
</dbReference>
<dbReference type="EMBL" id="RHJS01000002">
    <property type="protein sequence ID" value="RRK34754.1"/>
    <property type="molecule type" value="Genomic_DNA"/>
</dbReference>